<evidence type="ECO:0000259" key="1">
    <source>
        <dbReference type="Pfam" id="PF00501"/>
    </source>
</evidence>
<dbReference type="AlphaFoldDB" id="A0A1G7WZH6"/>
<feature type="domain" description="AMP-dependent synthetase/ligase" evidence="1">
    <location>
        <begin position="106"/>
        <end position="280"/>
    </location>
</feature>
<reference evidence="4" key="1">
    <citation type="submission" date="2016-10" db="EMBL/GenBank/DDBJ databases">
        <authorList>
            <person name="Varghese N."/>
            <person name="Submissions S."/>
        </authorList>
    </citation>
    <scope>NUCLEOTIDE SEQUENCE [LARGE SCALE GENOMIC DNA]</scope>
    <source>
        <strain evidence="4">ATCC 700689</strain>
    </source>
</reference>
<dbReference type="Gene3D" id="3.10.129.10">
    <property type="entry name" value="Hotdog Thioesterase"/>
    <property type="match status" value="1"/>
</dbReference>
<dbReference type="CDD" id="cd00493">
    <property type="entry name" value="FabA_FabZ"/>
    <property type="match status" value="1"/>
</dbReference>
<proteinExistence type="predicted"/>
<dbReference type="Pfam" id="PF00501">
    <property type="entry name" value="AMP-binding"/>
    <property type="match status" value="1"/>
</dbReference>
<keyword evidence="3" id="KW-0436">Ligase</keyword>
<dbReference type="InterPro" id="IPR045851">
    <property type="entry name" value="AMP-bd_C_sf"/>
</dbReference>
<dbReference type="InterPro" id="IPR000873">
    <property type="entry name" value="AMP-dep_synth/lig_dom"/>
</dbReference>
<dbReference type="OrthoDB" id="9787658at2"/>
<sequence>MSWMNLERLLLDADPTREVAHSPALSHAQWRERTLGVASALQARGVSSVAIHLEDAGDLAVALFAAWRAGVSVLLPSDLQAQTRERWTHRVDLWLTDLPGDIQLDTLSADPLEPASLDLDTCVLSLCTSGSSGEPKLIEKKLRQLANEVTALERLWGADLGHACIIGSVAAQHIYGLLFRVLWPLCAGRRFVRKQLPFPEDLQRASREHESFAWVASPALLKRMGDNLDWSSMSAVRRVFSSGGALPTDAAQSLHDRLGQWPTEILGSSETGGIAWRQGDPLWRAFDDVKLSQDDDGALRIESPYLPAGHVEQTADAARFTEEGRFELLGRLDRIVKLEEKRISLPLLEQALTTHDWVSEARFGVVRENRASLGALVVLSASGVHALRNQGRRALTNALRQHLVPHCEALALPRRWRLLTQLPLNPQGKLPQAQVEALLVAPRIQGPERVSQQQVGDELQLELVVPLDLAHFTGHFPGTPILPGVVQVDWAITLGQGLMSLPPRFAGMEVLKFQQLVRPGDRLSLTLRFDQERGKLHFAYRNGEAACSSGRILWVNAGV</sequence>
<dbReference type="GO" id="GO:0016874">
    <property type="term" value="F:ligase activity"/>
    <property type="evidence" value="ECO:0007669"/>
    <property type="project" value="UniProtKB-KW"/>
</dbReference>
<dbReference type="Gene3D" id="3.40.50.12780">
    <property type="entry name" value="N-terminal domain of ligase-like"/>
    <property type="match status" value="1"/>
</dbReference>
<dbReference type="EMBL" id="FNCO01000003">
    <property type="protein sequence ID" value="SDG77328.1"/>
    <property type="molecule type" value="Genomic_DNA"/>
</dbReference>
<accession>A0A1G7WZH6</accession>
<organism evidence="3 4">
    <name type="scientific">Pseudomonas abietaniphila</name>
    <dbReference type="NCBI Taxonomy" id="89065"/>
    <lineage>
        <taxon>Bacteria</taxon>
        <taxon>Pseudomonadati</taxon>
        <taxon>Pseudomonadota</taxon>
        <taxon>Gammaproteobacteria</taxon>
        <taxon>Pseudomonadales</taxon>
        <taxon>Pseudomonadaceae</taxon>
        <taxon>Pseudomonas</taxon>
    </lineage>
</organism>
<name>A0A1G7WZH6_9PSED</name>
<dbReference type="Proteomes" id="UP000182894">
    <property type="component" value="Unassembled WGS sequence"/>
</dbReference>
<dbReference type="SUPFAM" id="SSF54637">
    <property type="entry name" value="Thioesterase/thiol ester dehydrase-isomerase"/>
    <property type="match status" value="1"/>
</dbReference>
<evidence type="ECO:0000259" key="2">
    <source>
        <dbReference type="Pfam" id="PF22818"/>
    </source>
</evidence>
<dbReference type="PANTHER" id="PTHR45398:SF1">
    <property type="entry name" value="ENZYME, PUTATIVE (JCVI)-RELATED"/>
    <property type="match status" value="1"/>
</dbReference>
<dbReference type="Gene3D" id="3.30.300.30">
    <property type="match status" value="1"/>
</dbReference>
<evidence type="ECO:0000313" key="4">
    <source>
        <dbReference type="Proteomes" id="UP000182894"/>
    </source>
</evidence>
<dbReference type="STRING" id="89065.SAMN05216605_103115"/>
<dbReference type="RefSeq" id="WP_074751634.1">
    <property type="nucleotide sequence ID" value="NZ_FNCO01000003.1"/>
</dbReference>
<dbReference type="InterPro" id="IPR054545">
    <property type="entry name" value="ApeI-like"/>
</dbReference>
<feature type="domain" description="ApeI dehydratase-like" evidence="2">
    <location>
        <begin position="453"/>
        <end position="551"/>
    </location>
</feature>
<dbReference type="Pfam" id="PF22818">
    <property type="entry name" value="ApeI-like"/>
    <property type="match status" value="1"/>
</dbReference>
<gene>
    <name evidence="3" type="ORF">SAMN05216605_103115</name>
</gene>
<dbReference type="InterPro" id="IPR029069">
    <property type="entry name" value="HotDog_dom_sf"/>
</dbReference>
<dbReference type="PANTHER" id="PTHR45398">
    <property type="match status" value="1"/>
</dbReference>
<keyword evidence="4" id="KW-1185">Reference proteome</keyword>
<protein>
    <submittedName>
        <fullName evidence="3">Acyl-coenzyme A synthetase/AMP-(Fatty) acid ligase</fullName>
    </submittedName>
</protein>
<dbReference type="InterPro" id="IPR042099">
    <property type="entry name" value="ANL_N_sf"/>
</dbReference>
<evidence type="ECO:0000313" key="3">
    <source>
        <dbReference type="EMBL" id="SDG77328.1"/>
    </source>
</evidence>
<dbReference type="SUPFAM" id="SSF56801">
    <property type="entry name" value="Acetyl-CoA synthetase-like"/>
    <property type="match status" value="1"/>
</dbReference>